<dbReference type="STRING" id="882082.SaccyDRAFT_2453"/>
<gene>
    <name evidence="2" type="ORF">SaccyDRAFT_2453</name>
</gene>
<dbReference type="GO" id="GO:0008137">
    <property type="term" value="F:NADH dehydrogenase (ubiquinone) activity"/>
    <property type="evidence" value="ECO:0007669"/>
    <property type="project" value="UniProtKB-UniRule"/>
</dbReference>
<keyword evidence="1" id="KW-0472">Membrane</keyword>
<name>H5XDK5_9PSEU</name>
<sequence length="187" mass="20440">MWTQIAFWLCAAGAVITGILVFRVDSMARATFSLLASFVFAGLALLLVHLTYLGVLVILMMIMEMLIMVVFMVMYMMNPAGLMPMSMVHNPKGSLGIAVGTFALLVVGIYLIDWPTSQASPPPDTTRQLGEALMGSKMLVMMVLGLALFAAIVVTVVLSTHRGRYDRFGDRLDRTRPRDPVRGGVGR</sequence>
<keyword evidence="3" id="KW-1185">Reference proteome</keyword>
<dbReference type="RefSeq" id="WP_005456439.1">
    <property type="nucleotide sequence ID" value="NZ_CM001440.1"/>
</dbReference>
<feature type="transmembrane region" description="Helical" evidence="1">
    <location>
        <begin position="95"/>
        <end position="112"/>
    </location>
</feature>
<evidence type="ECO:0000313" key="3">
    <source>
        <dbReference type="Proteomes" id="UP000002791"/>
    </source>
</evidence>
<reference evidence="2 3" key="1">
    <citation type="submission" date="2011-11" db="EMBL/GenBank/DDBJ databases">
        <title>The Noncontiguous Finished sequence of Saccharomonospora cyanea NA-134.</title>
        <authorList>
            <consortium name="US DOE Joint Genome Institute"/>
            <person name="Lucas S."/>
            <person name="Han J."/>
            <person name="Lapidus A."/>
            <person name="Cheng J.-F."/>
            <person name="Goodwin L."/>
            <person name="Pitluck S."/>
            <person name="Peters L."/>
            <person name="Ovchinnikova G."/>
            <person name="Lu M."/>
            <person name="Detter J.C."/>
            <person name="Han C."/>
            <person name="Tapia R."/>
            <person name="Land M."/>
            <person name="Hauser L."/>
            <person name="Kyrpides N."/>
            <person name="Ivanova N."/>
            <person name="Pagani I."/>
            <person name="Brambilla E.-M."/>
            <person name="Klenk H.-P."/>
            <person name="Woyke T."/>
        </authorList>
    </citation>
    <scope>NUCLEOTIDE SEQUENCE [LARGE SCALE GENOMIC DNA]</scope>
    <source>
        <strain evidence="2 3">NA-134</strain>
    </source>
</reference>
<feature type="transmembrane region" description="Helical" evidence="1">
    <location>
        <begin position="132"/>
        <end position="158"/>
    </location>
</feature>
<proteinExistence type="inferred from homology"/>
<keyword evidence="1" id="KW-1003">Cell membrane</keyword>
<comment type="similarity">
    <text evidence="1">Belongs to the complex I subunit 6 family.</text>
</comment>
<protein>
    <recommendedName>
        <fullName evidence="1">NADH-quinone oxidoreductase subunit J</fullName>
        <ecNumber evidence="1">7.1.1.-</ecNumber>
    </recommendedName>
</protein>
<dbReference type="Pfam" id="PF00499">
    <property type="entry name" value="Oxidored_q3"/>
    <property type="match status" value="1"/>
</dbReference>
<dbReference type="OrthoDB" id="3401830at2"/>
<comment type="function">
    <text evidence="1">NDH-1 shuttles electrons from NADH, via FMN and iron-sulfur (Fe-S) centers, to quinones in the respiratory chain. Couples the redox reaction to proton translocation (for every two electrons transferred, four hydrogen ions are translocated across the cytoplasmic membrane), and thus conserves the redox energy in a proton gradient.</text>
</comment>
<dbReference type="HOGENOM" id="CLU_121392_0_0_11"/>
<accession>H5XDK5</accession>
<keyword evidence="1" id="KW-0874">Quinone</keyword>
<keyword evidence="1" id="KW-0812">Transmembrane</keyword>
<dbReference type="InterPro" id="IPR001457">
    <property type="entry name" value="NADH_UbQ/plastoQ_OxRdtase_su6"/>
</dbReference>
<feature type="transmembrane region" description="Helical" evidence="1">
    <location>
        <begin position="56"/>
        <end position="75"/>
    </location>
</feature>
<keyword evidence="1" id="KW-0520">NAD</keyword>
<evidence type="ECO:0000313" key="2">
    <source>
        <dbReference type="EMBL" id="EHR61326.1"/>
    </source>
</evidence>
<dbReference type="EC" id="7.1.1.-" evidence="1"/>
<keyword evidence="2" id="KW-0830">Ubiquinone</keyword>
<feature type="transmembrane region" description="Helical" evidence="1">
    <location>
        <begin position="31"/>
        <end position="50"/>
    </location>
</feature>
<dbReference type="GO" id="GO:0005886">
    <property type="term" value="C:plasma membrane"/>
    <property type="evidence" value="ECO:0007669"/>
    <property type="project" value="UniProtKB-SubCell"/>
</dbReference>
<dbReference type="GO" id="GO:0048038">
    <property type="term" value="F:quinone binding"/>
    <property type="evidence" value="ECO:0007669"/>
    <property type="project" value="UniProtKB-UniRule"/>
</dbReference>
<evidence type="ECO:0000256" key="1">
    <source>
        <dbReference type="RuleBase" id="RU004429"/>
    </source>
</evidence>
<dbReference type="Gene3D" id="1.20.120.1200">
    <property type="entry name" value="NADH-ubiquinone/plastoquinone oxidoreductase chain 6, subunit NuoJ"/>
    <property type="match status" value="1"/>
</dbReference>
<comment type="subcellular location">
    <subcellularLocation>
        <location evidence="1">Cell membrane</location>
        <topology evidence="1">Multi-pass membrane protein</topology>
    </subcellularLocation>
</comment>
<dbReference type="AlphaFoldDB" id="H5XDK5"/>
<dbReference type="eggNOG" id="COG0839">
    <property type="taxonomic scope" value="Bacteria"/>
</dbReference>
<organism evidence="2 3">
    <name type="scientific">Saccharomonospora cyanea NA-134</name>
    <dbReference type="NCBI Taxonomy" id="882082"/>
    <lineage>
        <taxon>Bacteria</taxon>
        <taxon>Bacillati</taxon>
        <taxon>Actinomycetota</taxon>
        <taxon>Actinomycetes</taxon>
        <taxon>Pseudonocardiales</taxon>
        <taxon>Pseudonocardiaceae</taxon>
        <taxon>Saccharomonospora</taxon>
    </lineage>
</organism>
<dbReference type="InterPro" id="IPR042106">
    <property type="entry name" value="Nuo/plastoQ_OxRdtase_6_NuoJ"/>
</dbReference>
<keyword evidence="1" id="KW-1133">Transmembrane helix</keyword>
<feature type="transmembrane region" description="Helical" evidence="1">
    <location>
        <begin position="6"/>
        <end position="24"/>
    </location>
</feature>
<comment type="catalytic activity">
    <reaction evidence="1">
        <text>a quinone + NADH + 5 H(+)(in) = a quinol + NAD(+) + 4 H(+)(out)</text>
        <dbReference type="Rhea" id="RHEA:57888"/>
        <dbReference type="ChEBI" id="CHEBI:15378"/>
        <dbReference type="ChEBI" id="CHEBI:24646"/>
        <dbReference type="ChEBI" id="CHEBI:57540"/>
        <dbReference type="ChEBI" id="CHEBI:57945"/>
        <dbReference type="ChEBI" id="CHEBI:132124"/>
    </reaction>
</comment>
<dbReference type="EMBL" id="CM001440">
    <property type="protein sequence ID" value="EHR61326.1"/>
    <property type="molecule type" value="Genomic_DNA"/>
</dbReference>
<dbReference type="Proteomes" id="UP000002791">
    <property type="component" value="Chromosome"/>
</dbReference>